<evidence type="ECO:0000313" key="2">
    <source>
        <dbReference type="Proteomes" id="UP001501627"/>
    </source>
</evidence>
<keyword evidence="2" id="KW-1185">Reference proteome</keyword>
<sequence length="128" mass="13586">MPNPSIVLHYLDFDAAEDDAGNQTWDALACVDVAHLAPLQAEICAVLAWAHRQFPGGCAPLDDGGLWDVDLQCERANQPLQPLHYDAASGRLLPPIALGEGERATLSLTLCCVPALAADFEAALQPAD</sequence>
<dbReference type="Proteomes" id="UP001501627">
    <property type="component" value="Unassembled WGS sequence"/>
</dbReference>
<gene>
    <name evidence="1" type="ORF">GCM10022279_27000</name>
</gene>
<dbReference type="RefSeq" id="WP_344869827.1">
    <property type="nucleotide sequence ID" value="NZ_BAABBP010000029.1"/>
</dbReference>
<organism evidence="1 2">
    <name type="scientific">Comamonas faecalis</name>
    <dbReference type="NCBI Taxonomy" id="1387849"/>
    <lineage>
        <taxon>Bacteria</taxon>
        <taxon>Pseudomonadati</taxon>
        <taxon>Pseudomonadota</taxon>
        <taxon>Betaproteobacteria</taxon>
        <taxon>Burkholderiales</taxon>
        <taxon>Comamonadaceae</taxon>
        <taxon>Comamonas</taxon>
    </lineage>
</organism>
<evidence type="ECO:0000313" key="1">
    <source>
        <dbReference type="EMBL" id="GAA4001671.1"/>
    </source>
</evidence>
<accession>A0ABP7RSK4</accession>
<proteinExistence type="predicted"/>
<reference evidence="2" key="1">
    <citation type="journal article" date="2019" name="Int. J. Syst. Evol. Microbiol.">
        <title>The Global Catalogue of Microorganisms (GCM) 10K type strain sequencing project: providing services to taxonomists for standard genome sequencing and annotation.</title>
        <authorList>
            <consortium name="The Broad Institute Genomics Platform"/>
            <consortium name="The Broad Institute Genome Sequencing Center for Infectious Disease"/>
            <person name="Wu L."/>
            <person name="Ma J."/>
        </authorList>
    </citation>
    <scope>NUCLEOTIDE SEQUENCE [LARGE SCALE GENOMIC DNA]</scope>
    <source>
        <strain evidence="2">JCM 17561</strain>
    </source>
</reference>
<comment type="caution">
    <text evidence="1">The sequence shown here is derived from an EMBL/GenBank/DDBJ whole genome shotgun (WGS) entry which is preliminary data.</text>
</comment>
<dbReference type="EMBL" id="BAABBP010000029">
    <property type="protein sequence ID" value="GAA4001671.1"/>
    <property type="molecule type" value="Genomic_DNA"/>
</dbReference>
<name>A0ABP7RSK4_9BURK</name>
<protein>
    <submittedName>
        <fullName evidence="1">Uncharacterized protein</fullName>
    </submittedName>
</protein>